<evidence type="ECO:0000259" key="2">
    <source>
        <dbReference type="Pfam" id="PF18802"/>
    </source>
</evidence>
<gene>
    <name evidence="3" type="ORF">PGTG_03475</name>
</gene>
<dbReference type="VEuPathDB" id="FungiDB:PGTG_03475"/>
<accession>E3JZP4</accession>
<feature type="region of interest" description="Disordered" evidence="1">
    <location>
        <begin position="1"/>
        <end position="109"/>
    </location>
</feature>
<evidence type="ECO:0000313" key="4">
    <source>
        <dbReference type="Proteomes" id="UP000008783"/>
    </source>
</evidence>
<reference key="1">
    <citation type="submission" date="2007-01" db="EMBL/GenBank/DDBJ databases">
        <title>The Genome Sequence of Puccinia graminis f. sp. tritici Strain CRL 75-36-700-3.</title>
        <authorList>
            <consortium name="The Broad Institute Genome Sequencing Platform"/>
            <person name="Birren B."/>
            <person name="Lander E."/>
            <person name="Galagan J."/>
            <person name="Nusbaum C."/>
            <person name="Devon K."/>
            <person name="Cuomo C."/>
            <person name="Jaffe D."/>
            <person name="Butler J."/>
            <person name="Alvarez P."/>
            <person name="Gnerre S."/>
            <person name="Grabherr M."/>
            <person name="Mauceli E."/>
            <person name="Brockman W."/>
            <person name="Young S."/>
            <person name="LaButti K."/>
            <person name="Sykes S."/>
            <person name="DeCaprio D."/>
            <person name="Crawford M."/>
            <person name="Koehrsen M."/>
            <person name="Engels R."/>
            <person name="Montgomery P."/>
            <person name="Pearson M."/>
            <person name="Howarth C."/>
            <person name="Larson L."/>
            <person name="White J."/>
            <person name="Zeng Q."/>
            <person name="Kodira C."/>
            <person name="Yandava C."/>
            <person name="Alvarado L."/>
            <person name="O'Leary S."/>
            <person name="Szabo L."/>
            <person name="Dean R."/>
            <person name="Schein J."/>
        </authorList>
    </citation>
    <scope>NUCLEOTIDE SEQUENCE</scope>
    <source>
        <strain>CRL 75-36-700-3</strain>
    </source>
</reference>
<feature type="compositionally biased region" description="Polar residues" evidence="1">
    <location>
        <begin position="90"/>
        <end position="105"/>
    </location>
</feature>
<feature type="compositionally biased region" description="Low complexity" evidence="1">
    <location>
        <begin position="78"/>
        <end position="89"/>
    </location>
</feature>
<dbReference type="InterPro" id="IPR041320">
    <property type="entry name" value="CxC1"/>
</dbReference>
<feature type="compositionally biased region" description="Polar residues" evidence="1">
    <location>
        <begin position="21"/>
        <end position="40"/>
    </location>
</feature>
<dbReference type="STRING" id="418459.E3JZP4"/>
<dbReference type="AlphaFoldDB" id="E3JZP4"/>
<dbReference type="GeneID" id="10538558"/>
<dbReference type="InterPro" id="IPR040521">
    <property type="entry name" value="KDZ"/>
</dbReference>
<feature type="domain" description="CxC1-like cysteine cluster associated with KDZ transposases" evidence="2">
    <location>
        <begin position="171"/>
        <end position="273"/>
    </location>
</feature>
<feature type="compositionally biased region" description="Low complexity" evidence="1">
    <location>
        <begin position="1"/>
        <end position="20"/>
    </location>
</feature>
<organism evidence="3 4">
    <name type="scientific">Puccinia graminis f. sp. tritici (strain CRL 75-36-700-3 / race SCCL)</name>
    <name type="common">Black stem rust fungus</name>
    <dbReference type="NCBI Taxonomy" id="418459"/>
    <lineage>
        <taxon>Eukaryota</taxon>
        <taxon>Fungi</taxon>
        <taxon>Dikarya</taxon>
        <taxon>Basidiomycota</taxon>
        <taxon>Pucciniomycotina</taxon>
        <taxon>Pucciniomycetes</taxon>
        <taxon>Pucciniales</taxon>
        <taxon>Pucciniaceae</taxon>
        <taxon>Puccinia</taxon>
    </lineage>
</organism>
<sequence length="977" mass="112558">MAPTPARRAPARNTPARNPRSSQPTSSRSIAPKPTRTNRINPFRHETPTAQMLRERNQARNQRSFQRMQASQRGGLLRPSSSRAPRSHPQTLESSGEPNGPSQPSDDLWDQFDTTEWETLQESPAPAITSISQRIYDFNALRSRQRLAENWNRNIPQLHGVYLWLKVKTGNWTFDCAFDSFEDQVCQCNSFTYRTIDLFDLMWQKRIRQKFCKCIPDVVRLLTLGYIGSSPVRPRTAFSVRLLQFHNLAWQWCSVATLPFTEMLSRWLEERSEKLLNAERTKRRELRKCFSAAVDIFRLMLLKTNELVSTSLQLSKTQKLARSSCPACFGPNAPEDTHHPRTTVKDSLVVCLDGNFQHRHNAKAGGTAPLTIPPIFLETERVDPCSESHKAANDKRCETTWKGCDDTGLMGCCCRHDQRCLPLAILKKLFEDIEPSRPVGILYDIGCSLKKFLDLRNYFAFPSKKDQLQFGTSVFHAYVHEWKCQVKFNPRYNTGWGLSDGEGLERLWSSLSPLVRTLRYSSRNHRLAALSHRCQFHNSEGLSSMILWLRRKYSAAKGRRRQAKESLNELLQKPNPFLDNGGNYTQQFFMSQWENQVNYLDRVTAEEIERRKKLTKLLEKEEALTKLRNILEQRDWDIQASVIDRIIEEIGHTENCQRELAEELGFLYETDAIDVEKEKRLLLIWSAKRDLYAKAIDIMGVRQPISESQTWGRRVGTKLKEKIYESIKNRKAAVLRIIAKYNERYQAYLRTYEPDVLADPSFVSLTWDSFVCLTLDDEFWVDATYYGSQAPWAISSDVRKGIRACHMVDRTGEELDMIAQELGRAMTWAVELNSMLDNLATQLHNIPPGSNTIVTPTQVGTLDQQTGQQVLKFELYIQLAEHHELMRSWASDVEWLWSKTRVAGSSHTWFETVGRLKINTDPTTVLDPEPVPGSDEMDETLQERAFLEDAEDGELADDNNVNAMLENENEGWETDPE</sequence>
<evidence type="ECO:0000256" key="1">
    <source>
        <dbReference type="SAM" id="MobiDB-lite"/>
    </source>
</evidence>
<dbReference type="PANTHER" id="PTHR33096">
    <property type="entry name" value="CXC2 DOMAIN-CONTAINING PROTEIN"/>
    <property type="match status" value="1"/>
</dbReference>
<dbReference type="OrthoDB" id="2496649at2759"/>
<dbReference type="InParanoid" id="E3JZP4"/>
<protein>
    <recommendedName>
        <fullName evidence="2">CxC1-like cysteine cluster associated with KDZ transposases domain-containing protein</fullName>
    </recommendedName>
</protein>
<dbReference type="Proteomes" id="UP000008783">
    <property type="component" value="Unassembled WGS sequence"/>
</dbReference>
<feature type="compositionally biased region" description="Basic and acidic residues" evidence="1">
    <location>
        <begin position="43"/>
        <end position="58"/>
    </location>
</feature>
<proteinExistence type="predicted"/>
<dbReference type="EMBL" id="DS178268">
    <property type="protein sequence ID" value="EFP77519.2"/>
    <property type="molecule type" value="Genomic_DNA"/>
</dbReference>
<dbReference type="PANTHER" id="PTHR33096:SF1">
    <property type="entry name" value="CXC1-LIKE CYSTEINE CLUSTER ASSOCIATED WITH KDZ TRANSPOSASES DOMAIN-CONTAINING PROTEIN"/>
    <property type="match status" value="1"/>
</dbReference>
<dbReference type="RefSeq" id="XP_003321938.2">
    <property type="nucleotide sequence ID" value="XM_003321890.2"/>
</dbReference>
<dbReference type="Pfam" id="PF18802">
    <property type="entry name" value="CxC1"/>
    <property type="match status" value="1"/>
</dbReference>
<reference evidence="4" key="2">
    <citation type="journal article" date="2011" name="Proc. Natl. Acad. Sci. U.S.A.">
        <title>Obligate biotrophy features unraveled by the genomic analysis of rust fungi.</title>
        <authorList>
            <person name="Duplessis S."/>
            <person name="Cuomo C.A."/>
            <person name="Lin Y.-C."/>
            <person name="Aerts A."/>
            <person name="Tisserant E."/>
            <person name="Veneault-Fourrey C."/>
            <person name="Joly D.L."/>
            <person name="Hacquard S."/>
            <person name="Amselem J."/>
            <person name="Cantarel B.L."/>
            <person name="Chiu R."/>
            <person name="Coutinho P.M."/>
            <person name="Feau N."/>
            <person name="Field M."/>
            <person name="Frey P."/>
            <person name="Gelhaye E."/>
            <person name="Goldberg J."/>
            <person name="Grabherr M.G."/>
            <person name="Kodira C.D."/>
            <person name="Kohler A."/>
            <person name="Kuees U."/>
            <person name="Lindquist E.A."/>
            <person name="Lucas S.M."/>
            <person name="Mago R."/>
            <person name="Mauceli E."/>
            <person name="Morin E."/>
            <person name="Murat C."/>
            <person name="Pangilinan J.L."/>
            <person name="Park R."/>
            <person name="Pearson M."/>
            <person name="Quesneville H."/>
            <person name="Rouhier N."/>
            <person name="Sakthikumar S."/>
            <person name="Salamov A.A."/>
            <person name="Schmutz J."/>
            <person name="Selles B."/>
            <person name="Shapiro H."/>
            <person name="Tanguay P."/>
            <person name="Tuskan G.A."/>
            <person name="Henrissat B."/>
            <person name="Van de Peer Y."/>
            <person name="Rouze P."/>
            <person name="Ellis J.G."/>
            <person name="Dodds P.N."/>
            <person name="Schein J.E."/>
            <person name="Zhong S."/>
            <person name="Hamelin R.C."/>
            <person name="Grigoriev I.V."/>
            <person name="Szabo L.J."/>
            <person name="Martin F."/>
        </authorList>
    </citation>
    <scope>NUCLEOTIDE SEQUENCE [LARGE SCALE GENOMIC DNA]</scope>
    <source>
        <strain evidence="4">CRL 75-36-700-3 / race SCCL</strain>
    </source>
</reference>
<feature type="compositionally biased region" description="Polar residues" evidence="1">
    <location>
        <begin position="59"/>
        <end position="72"/>
    </location>
</feature>
<dbReference type="KEGG" id="pgr:PGTG_03475"/>
<dbReference type="Pfam" id="PF18758">
    <property type="entry name" value="KDZ"/>
    <property type="match status" value="1"/>
</dbReference>
<name>E3JZP4_PUCGT</name>
<dbReference type="HOGENOM" id="CLU_011407_4_0_1"/>
<evidence type="ECO:0000313" key="3">
    <source>
        <dbReference type="EMBL" id="EFP77519.2"/>
    </source>
</evidence>
<keyword evidence="4" id="KW-1185">Reference proteome</keyword>